<reference evidence="2 3" key="1">
    <citation type="submission" date="2018-06" db="EMBL/GenBank/DDBJ databases">
        <title>Genomic Encyclopedia of Type Strains, Phase III (KMG-III): the genomes of soil and plant-associated and newly described type strains.</title>
        <authorList>
            <person name="Whitman W."/>
        </authorList>
    </citation>
    <scope>NUCLEOTIDE SEQUENCE [LARGE SCALE GENOMIC DNA]</scope>
    <source>
        <strain evidence="2 3">LMG 23644</strain>
    </source>
</reference>
<dbReference type="OrthoDB" id="9056773at2"/>
<evidence type="ECO:0000313" key="3">
    <source>
        <dbReference type="Proteomes" id="UP000248918"/>
    </source>
</evidence>
<name>A0A329C5S1_9BURK</name>
<dbReference type="AlphaFoldDB" id="A0A329C5S1"/>
<dbReference type="Proteomes" id="UP000248918">
    <property type="component" value="Unassembled WGS sequence"/>
</dbReference>
<evidence type="ECO:0000313" key="2">
    <source>
        <dbReference type="EMBL" id="RAS29788.1"/>
    </source>
</evidence>
<comment type="caution">
    <text evidence="2">The sequence shown here is derived from an EMBL/GenBank/DDBJ whole genome shotgun (WGS) entry which is preliminary data.</text>
</comment>
<evidence type="ECO:0000259" key="1">
    <source>
        <dbReference type="Pfam" id="PF06527"/>
    </source>
</evidence>
<sequence>MNDTVRIRRSLLHALEPIAVGTPDAESLLSYIYRLAMSHCVSVRELINRVTERMGWEQRARYSVQWHNFNPHSTGEVAEKWSSGLSALTSVERLDKLTLLPWRKVISQQGLTAKPSRWCSQCFAQDRSDGRDPYFRLAWDLGDVDVCPRHATRLTDVCPDCGRTNVRNTMTYVVPGWCSSCGAFLGDAKDLTLANSADVWKSSQIGSMLATHARLHSALGPEPMISGIVRLVSNLDGGNNAAFARRIGLAKTTVHYWLQQGGIPSMAGHLRIASQTGVTLVELLTGQVGDEPRTSAEIPALATLFPDRKQRASPRTHNVEQINMQLKALIRSNVPVSAAEAARRLNVHHRQLYVFADQAARSLSHKWTQHRQHRGIESAERARKLIEPALKAIAAEGKSANLRLLMHRIPVGTPGILKHAIALIKEAKLSTGSDEQIHSED</sequence>
<dbReference type="InterPro" id="IPR009492">
    <property type="entry name" value="TniQ"/>
</dbReference>
<dbReference type="RefSeq" id="WP_111932552.1">
    <property type="nucleotide sequence ID" value="NZ_CADFFP010000007.1"/>
</dbReference>
<accession>A0A329C5S1</accession>
<feature type="domain" description="TniQ" evidence="1">
    <location>
        <begin position="17"/>
        <end position="154"/>
    </location>
</feature>
<dbReference type="Pfam" id="PF06527">
    <property type="entry name" value="TniQ"/>
    <property type="match status" value="1"/>
</dbReference>
<gene>
    <name evidence="2" type="ORF">BX591_11063</name>
</gene>
<protein>
    <submittedName>
        <fullName evidence="2">TniQ protein</fullName>
    </submittedName>
</protein>
<dbReference type="EMBL" id="QLTK01000010">
    <property type="protein sequence ID" value="RAS29788.1"/>
    <property type="molecule type" value="Genomic_DNA"/>
</dbReference>
<organism evidence="2 3">
    <name type="scientific">Paraburkholderia bryophila</name>
    <dbReference type="NCBI Taxonomy" id="420952"/>
    <lineage>
        <taxon>Bacteria</taxon>
        <taxon>Pseudomonadati</taxon>
        <taxon>Pseudomonadota</taxon>
        <taxon>Betaproteobacteria</taxon>
        <taxon>Burkholderiales</taxon>
        <taxon>Burkholderiaceae</taxon>
        <taxon>Paraburkholderia</taxon>
    </lineage>
</organism>
<proteinExistence type="predicted"/>